<dbReference type="EnsemblPlants" id="HORVU.MOREX.r3.4HG0342410.1">
    <property type="protein sequence ID" value="HORVU.MOREX.r3.4HG0342410.1.CDS1"/>
    <property type="gene ID" value="HORVU.MOREX.r3.4HG0342410"/>
</dbReference>
<dbReference type="ExpressionAtlas" id="A0A287N9U8">
    <property type="expression patterns" value="baseline and differential"/>
</dbReference>
<reference evidence="2" key="1">
    <citation type="journal article" date="2012" name="Nature">
        <title>A physical, genetic and functional sequence assembly of the barley genome.</title>
        <authorList>
            <consortium name="The International Barley Genome Sequencing Consortium"/>
            <person name="Mayer K.F."/>
            <person name="Waugh R."/>
            <person name="Brown J.W."/>
            <person name="Schulman A."/>
            <person name="Langridge P."/>
            <person name="Platzer M."/>
            <person name="Fincher G.B."/>
            <person name="Muehlbauer G.J."/>
            <person name="Sato K."/>
            <person name="Close T.J."/>
            <person name="Wise R.P."/>
            <person name="Stein N."/>
        </authorList>
    </citation>
    <scope>NUCLEOTIDE SEQUENCE [LARGE SCALE GENOMIC DNA]</scope>
    <source>
        <strain evidence="2">cv. Morex</strain>
    </source>
</reference>
<dbReference type="Proteomes" id="UP000011116">
    <property type="component" value="Chromosome 4H"/>
</dbReference>
<name>A0A287N9U8_HORVV</name>
<accession>A0A287N9U8</accession>
<evidence type="ECO:0000313" key="1">
    <source>
        <dbReference type="EnsemblPlants" id="HORVU.MOREX.r3.4HG0342410.1.CDS1"/>
    </source>
</evidence>
<organism evidence="1 2">
    <name type="scientific">Hordeum vulgare subsp. vulgare</name>
    <name type="common">Domesticated barley</name>
    <dbReference type="NCBI Taxonomy" id="112509"/>
    <lineage>
        <taxon>Eukaryota</taxon>
        <taxon>Viridiplantae</taxon>
        <taxon>Streptophyta</taxon>
        <taxon>Embryophyta</taxon>
        <taxon>Tracheophyta</taxon>
        <taxon>Spermatophyta</taxon>
        <taxon>Magnoliopsida</taxon>
        <taxon>Liliopsida</taxon>
        <taxon>Poales</taxon>
        <taxon>Poaceae</taxon>
        <taxon>BOP clade</taxon>
        <taxon>Pooideae</taxon>
        <taxon>Triticodae</taxon>
        <taxon>Triticeae</taxon>
        <taxon>Hordeinae</taxon>
        <taxon>Hordeum</taxon>
    </lineage>
</organism>
<dbReference type="Gramene" id="HORVU.MOREX.r2.4HG0285740.1">
    <property type="protein sequence ID" value="HORVU.MOREX.r2.4HG0285740.1.CDS.1"/>
    <property type="gene ID" value="HORVU.MOREX.r2.4HG0285740"/>
</dbReference>
<reference evidence="1" key="3">
    <citation type="submission" date="2022-01" db="UniProtKB">
        <authorList>
            <consortium name="EnsemblPlants"/>
        </authorList>
    </citation>
    <scope>IDENTIFICATION</scope>
    <source>
        <strain evidence="1">subsp. vulgare</strain>
    </source>
</reference>
<sequence length="225" mass="25469">MEKVRIPAKVLLDAMMQQLGLSNVVYSTQKARTIGLDATIQLYPSKHQLSNGLPKKSISIYVYGKLKDAEDPLANEALKYMKASYIKVGQDHNYDKLQLNKKKSLQHELKKKEGIIDYLSGDWCNGLGGDRTTVQELYRIIGSTPEDNNLNHTQSHIRYVAGHLNEKTLQSRHIPEETNKYYWGLDDDMEGISAFHNGSPPETPPMKSYLDDEVIFVPMARADST</sequence>
<proteinExistence type="predicted"/>
<dbReference type="Gramene" id="HORVU.MOREX.r3.4HG0342410.1">
    <property type="protein sequence ID" value="HORVU.MOREX.r3.4HG0342410.1.CDS1"/>
    <property type="gene ID" value="HORVU.MOREX.r3.4HG0342410"/>
</dbReference>
<keyword evidence="2" id="KW-1185">Reference proteome</keyword>
<evidence type="ECO:0000313" key="2">
    <source>
        <dbReference type="Proteomes" id="UP000011116"/>
    </source>
</evidence>
<dbReference type="AlphaFoldDB" id="A0A287N9U8"/>
<protein>
    <submittedName>
        <fullName evidence="1">Uncharacterized protein</fullName>
    </submittedName>
</protein>
<reference evidence="1" key="2">
    <citation type="submission" date="2020-10" db="EMBL/GenBank/DDBJ databases">
        <authorList>
            <person name="Scholz U."/>
            <person name="Mascher M."/>
            <person name="Fiebig A."/>
        </authorList>
    </citation>
    <scope>NUCLEOTIDE SEQUENCE [LARGE SCALE GENOMIC DNA]</scope>
    <source>
        <strain evidence="1">cv. Morex</strain>
    </source>
</reference>